<evidence type="ECO:0000313" key="1">
    <source>
        <dbReference type="EMBL" id="KAG0411610.1"/>
    </source>
</evidence>
<protein>
    <submittedName>
        <fullName evidence="1">Uncharacterized protein</fullName>
    </submittedName>
</protein>
<name>A0AC60NWQ9_IXOPE</name>
<accession>A0AC60NWQ9</accession>
<keyword evidence="2" id="KW-1185">Reference proteome</keyword>
<reference evidence="1 2" key="1">
    <citation type="journal article" date="2020" name="Cell">
        <title>Large-Scale Comparative Analyses of Tick Genomes Elucidate Their Genetic Diversity and Vector Capacities.</title>
        <authorList>
            <consortium name="Tick Genome and Microbiome Consortium (TIGMIC)"/>
            <person name="Jia N."/>
            <person name="Wang J."/>
            <person name="Shi W."/>
            <person name="Du L."/>
            <person name="Sun Y."/>
            <person name="Zhan W."/>
            <person name="Jiang J.F."/>
            <person name="Wang Q."/>
            <person name="Zhang B."/>
            <person name="Ji P."/>
            <person name="Bell-Sakyi L."/>
            <person name="Cui X.M."/>
            <person name="Yuan T.T."/>
            <person name="Jiang B.G."/>
            <person name="Yang W.F."/>
            <person name="Lam T.T."/>
            <person name="Chang Q.C."/>
            <person name="Ding S.J."/>
            <person name="Wang X.J."/>
            <person name="Zhu J.G."/>
            <person name="Ruan X.D."/>
            <person name="Zhao L."/>
            <person name="Wei J.T."/>
            <person name="Ye R.Z."/>
            <person name="Que T.C."/>
            <person name="Du C.H."/>
            <person name="Zhou Y.H."/>
            <person name="Cheng J.X."/>
            <person name="Dai P.F."/>
            <person name="Guo W.B."/>
            <person name="Han X.H."/>
            <person name="Huang E.J."/>
            <person name="Li L.F."/>
            <person name="Wei W."/>
            <person name="Gao Y.C."/>
            <person name="Liu J.Z."/>
            <person name="Shao H.Z."/>
            <person name="Wang X."/>
            <person name="Wang C.C."/>
            <person name="Yang T.C."/>
            <person name="Huo Q.B."/>
            <person name="Li W."/>
            <person name="Chen H.Y."/>
            <person name="Chen S.E."/>
            <person name="Zhou L.G."/>
            <person name="Ni X.B."/>
            <person name="Tian J.H."/>
            <person name="Sheng Y."/>
            <person name="Liu T."/>
            <person name="Pan Y.S."/>
            <person name="Xia L.Y."/>
            <person name="Li J."/>
            <person name="Zhao F."/>
            <person name="Cao W.C."/>
        </authorList>
    </citation>
    <scope>NUCLEOTIDE SEQUENCE [LARGE SCALE GENOMIC DNA]</scope>
    <source>
        <strain evidence="1">Iper-2018</strain>
    </source>
</reference>
<sequence length="527" mass="56892">MDDRRNVCCFFTAAGMTASEIGPHQRVTQIVEQLEGCAEEMLMPSLCIIYCYLLIVSSVDAVRAYASRVSQVEPVLNSVVDERFQDALADAQRADDLARSGAHSQDELARTKPLLGVPFIVKNSVSVKGLIWDVGVPAWRGHRGDRDCEVVSLLRQAGAIPVATTNTPQLCLWTESFNRIYGRTNNPHDTRRTCGGSSGGEGSLLSAAGALLGVGTDIGGSIRLPSLYCGTFGHMTTPGVVSTEGHRHPFSSKFMRLYSTGPMTRYACDLAPMLKAMLPPGARDKLDLDADVDLKKIRMFYVEDEGCRFFSRVHADVRTSVQRVASHFHEVHGISTERITLEAMACGFEMWLSLLAVSEGDPPTAAFTNADGSPINPWLEMLKSAIGRSAHSFPALMVTVLVNHLMPKPDSAYVQRYTTMASELRARLQSLLGDDGVLVCPTALEPAPFHNAHALRPGAVTLTAPVNIAGLPATACPVGPTRAGGRPVGVQVVAGPYRDRLCLAVASEIERAFGGWQRPCEVRCDGS</sequence>
<dbReference type="Proteomes" id="UP000805193">
    <property type="component" value="Unassembled WGS sequence"/>
</dbReference>
<dbReference type="EMBL" id="JABSTQ010011419">
    <property type="protein sequence ID" value="KAG0411610.1"/>
    <property type="molecule type" value="Genomic_DNA"/>
</dbReference>
<evidence type="ECO:0000313" key="2">
    <source>
        <dbReference type="Proteomes" id="UP000805193"/>
    </source>
</evidence>
<comment type="caution">
    <text evidence="1">The sequence shown here is derived from an EMBL/GenBank/DDBJ whole genome shotgun (WGS) entry which is preliminary data.</text>
</comment>
<proteinExistence type="predicted"/>
<gene>
    <name evidence="1" type="ORF">HPB47_011282</name>
</gene>
<organism evidence="1 2">
    <name type="scientific">Ixodes persulcatus</name>
    <name type="common">Taiga tick</name>
    <dbReference type="NCBI Taxonomy" id="34615"/>
    <lineage>
        <taxon>Eukaryota</taxon>
        <taxon>Metazoa</taxon>
        <taxon>Ecdysozoa</taxon>
        <taxon>Arthropoda</taxon>
        <taxon>Chelicerata</taxon>
        <taxon>Arachnida</taxon>
        <taxon>Acari</taxon>
        <taxon>Parasitiformes</taxon>
        <taxon>Ixodida</taxon>
        <taxon>Ixodoidea</taxon>
        <taxon>Ixodidae</taxon>
        <taxon>Ixodinae</taxon>
        <taxon>Ixodes</taxon>
    </lineage>
</organism>